<reference evidence="4" key="1">
    <citation type="submission" date="2022-11" db="EMBL/GenBank/DDBJ databases">
        <title>Draft genome sequence of Hoeflea poritis E7-10 and Hoeflea prorocentri PM5-8, separated from scleractinian coral Porites lutea and marine dinoflagellate.</title>
        <authorList>
            <person name="Zhang G."/>
            <person name="Wei Q."/>
            <person name="Cai L."/>
        </authorList>
    </citation>
    <scope>NUCLEOTIDE SEQUENCE</scope>
    <source>
        <strain evidence="4">PM5-8</strain>
    </source>
</reference>
<feature type="domain" description="SH3b" evidence="3">
    <location>
        <begin position="42"/>
        <end position="114"/>
    </location>
</feature>
<dbReference type="InterPro" id="IPR053147">
    <property type="entry name" value="Hsp_HslJ-like"/>
</dbReference>
<dbReference type="InterPro" id="IPR003646">
    <property type="entry name" value="SH3-like_bac-type"/>
</dbReference>
<dbReference type="Gene3D" id="2.30.30.40">
    <property type="entry name" value="SH3 Domains"/>
    <property type="match status" value="1"/>
</dbReference>
<feature type="domain" description="DUF306" evidence="2">
    <location>
        <begin position="130"/>
        <end position="232"/>
    </location>
</feature>
<dbReference type="PANTHER" id="PTHR35535">
    <property type="entry name" value="HEAT SHOCK PROTEIN HSLJ"/>
    <property type="match status" value="1"/>
</dbReference>
<dbReference type="PANTHER" id="PTHR35535:SF1">
    <property type="entry name" value="HEAT SHOCK PROTEIN HSLJ"/>
    <property type="match status" value="1"/>
</dbReference>
<keyword evidence="5" id="KW-1185">Reference proteome</keyword>
<organism evidence="4 5">
    <name type="scientific">Hoeflea prorocentri</name>
    <dbReference type="NCBI Taxonomy" id="1922333"/>
    <lineage>
        <taxon>Bacteria</taxon>
        <taxon>Pseudomonadati</taxon>
        <taxon>Pseudomonadota</taxon>
        <taxon>Alphaproteobacteria</taxon>
        <taxon>Hyphomicrobiales</taxon>
        <taxon>Rhizobiaceae</taxon>
        <taxon>Hoeflea</taxon>
    </lineage>
</organism>
<evidence type="ECO:0000259" key="3">
    <source>
        <dbReference type="Pfam" id="PF08239"/>
    </source>
</evidence>
<dbReference type="EMBL" id="JAPJZI010000001">
    <property type="protein sequence ID" value="MDA5398317.1"/>
    <property type="molecule type" value="Genomic_DNA"/>
</dbReference>
<gene>
    <name evidence="4" type="ORF">OQ273_06990</name>
</gene>
<evidence type="ECO:0000256" key="1">
    <source>
        <dbReference type="SAM" id="SignalP"/>
    </source>
</evidence>
<accession>A0A9X3ZG89</accession>
<sequence length="238" mass="25246">MEIRFAANIALSIGMLLAAASGAHATADGPDFFMVRDVAANDVLNIRTEPNPRAQKIGEIPPDGDGIQNLGCEGGLSFAEWLEATEAERDASERRVWCRIAYDGIVGWVAGRFLTEGSEPVANAAVSEPVRWALLKINGQPPNAEAFVTFAPDGSVSGSTGCNQFTTAGSIDSNALFIKGPVMMTRKACPDEALATQEKTILAALQGRIDIVFSPFSDELALSNPQTGVTLRLSPLRP</sequence>
<dbReference type="AlphaFoldDB" id="A0A9X3ZG89"/>
<protein>
    <submittedName>
        <fullName evidence="4">META domain-containing protein</fullName>
    </submittedName>
</protein>
<feature type="chain" id="PRO_5040917212" evidence="1">
    <location>
        <begin position="26"/>
        <end position="238"/>
    </location>
</feature>
<dbReference type="InterPro" id="IPR038670">
    <property type="entry name" value="HslJ-like_sf"/>
</dbReference>
<feature type="signal peptide" evidence="1">
    <location>
        <begin position="1"/>
        <end position="25"/>
    </location>
</feature>
<name>A0A9X3ZG89_9HYPH</name>
<evidence type="ECO:0000259" key="2">
    <source>
        <dbReference type="Pfam" id="PF03724"/>
    </source>
</evidence>
<evidence type="ECO:0000313" key="4">
    <source>
        <dbReference type="EMBL" id="MDA5398317.1"/>
    </source>
</evidence>
<evidence type="ECO:0000313" key="5">
    <source>
        <dbReference type="Proteomes" id="UP001151234"/>
    </source>
</evidence>
<dbReference type="Pfam" id="PF03724">
    <property type="entry name" value="META"/>
    <property type="match status" value="1"/>
</dbReference>
<proteinExistence type="predicted"/>
<dbReference type="RefSeq" id="WP_267989749.1">
    <property type="nucleotide sequence ID" value="NZ_JAPJZI010000001.1"/>
</dbReference>
<keyword evidence="1" id="KW-0732">Signal</keyword>
<dbReference type="Gene3D" id="2.40.128.270">
    <property type="match status" value="1"/>
</dbReference>
<dbReference type="Proteomes" id="UP001151234">
    <property type="component" value="Unassembled WGS sequence"/>
</dbReference>
<dbReference type="InterPro" id="IPR005184">
    <property type="entry name" value="DUF306_Meta_HslJ"/>
</dbReference>
<dbReference type="Pfam" id="PF08239">
    <property type="entry name" value="SH3_3"/>
    <property type="match status" value="1"/>
</dbReference>
<comment type="caution">
    <text evidence="4">The sequence shown here is derived from an EMBL/GenBank/DDBJ whole genome shotgun (WGS) entry which is preliminary data.</text>
</comment>